<feature type="binding site" evidence="12">
    <location>
        <begin position="182"/>
        <end position="189"/>
    </location>
    <ligand>
        <name>NAD(+)</name>
        <dbReference type="ChEBI" id="CHEBI:57540"/>
    </ligand>
</feature>
<evidence type="ECO:0000256" key="7">
    <source>
        <dbReference type="ARBA" id="ARBA00023027"/>
    </source>
</evidence>
<feature type="active site" description="Proton acceptor" evidence="11">
    <location>
        <position position="446"/>
    </location>
</feature>
<dbReference type="InterPro" id="IPR006258">
    <property type="entry name" value="Lipoamide_DH"/>
</dbReference>
<proteinExistence type="inferred from homology"/>
<keyword evidence="4 14" id="KW-0285">Flavoprotein</keyword>
<dbReference type="InterPro" id="IPR023753">
    <property type="entry name" value="FAD/NAD-binding_dom"/>
</dbReference>
<keyword evidence="8" id="KW-1015">Disulfide bond</keyword>
<feature type="binding site" evidence="12">
    <location>
        <begin position="320"/>
        <end position="323"/>
    </location>
    <ligand>
        <name>FAD</name>
        <dbReference type="ChEBI" id="CHEBI:57692"/>
    </ligand>
</feature>
<dbReference type="Pfam" id="PF02852">
    <property type="entry name" value="Pyr_redox_dim"/>
    <property type="match status" value="1"/>
</dbReference>
<feature type="domain" description="Pyridine nucleotide-disulphide oxidoreductase dimerisation" evidence="15">
    <location>
        <begin position="348"/>
        <end position="456"/>
    </location>
</feature>
<feature type="disulfide bond" description="Redox-active" evidence="13">
    <location>
        <begin position="43"/>
        <end position="48"/>
    </location>
</feature>
<name>A0A366KM36_9SPHI</name>
<evidence type="ECO:0000256" key="10">
    <source>
        <dbReference type="ARBA" id="ARBA00049187"/>
    </source>
</evidence>
<gene>
    <name evidence="17" type="primary">lpdA</name>
    <name evidence="17" type="ORF">DRW42_26390</name>
</gene>
<dbReference type="PANTHER" id="PTHR22912">
    <property type="entry name" value="DISULFIDE OXIDOREDUCTASE"/>
    <property type="match status" value="1"/>
</dbReference>
<evidence type="ECO:0000313" key="18">
    <source>
        <dbReference type="Proteomes" id="UP000252081"/>
    </source>
</evidence>
<feature type="binding site" evidence="12">
    <location>
        <position position="205"/>
    </location>
    <ligand>
        <name>NAD(+)</name>
        <dbReference type="ChEBI" id="CHEBI:57540"/>
    </ligand>
</feature>
<dbReference type="Gene3D" id="3.30.390.30">
    <property type="match status" value="1"/>
</dbReference>
<dbReference type="InterPro" id="IPR036188">
    <property type="entry name" value="FAD/NAD-bd_sf"/>
</dbReference>
<evidence type="ECO:0000256" key="4">
    <source>
        <dbReference type="ARBA" id="ARBA00022630"/>
    </source>
</evidence>
<feature type="domain" description="FAD/NAD(P)-binding" evidence="16">
    <location>
        <begin position="5"/>
        <end position="329"/>
    </location>
</feature>
<feature type="binding site" evidence="12">
    <location>
        <position position="52"/>
    </location>
    <ligand>
        <name>FAD</name>
        <dbReference type="ChEBI" id="CHEBI:57692"/>
    </ligand>
</feature>
<evidence type="ECO:0000259" key="15">
    <source>
        <dbReference type="Pfam" id="PF02852"/>
    </source>
</evidence>
<keyword evidence="9 14" id="KW-0676">Redox-active center</keyword>
<evidence type="ECO:0000256" key="8">
    <source>
        <dbReference type="ARBA" id="ARBA00023157"/>
    </source>
</evidence>
<keyword evidence="6 14" id="KW-0560">Oxidoreductase</keyword>
<dbReference type="NCBIfam" id="TIGR01350">
    <property type="entry name" value="lipoamide_DH"/>
    <property type="match status" value="1"/>
</dbReference>
<dbReference type="SUPFAM" id="SSF51905">
    <property type="entry name" value="FAD/NAD(P)-binding domain"/>
    <property type="match status" value="1"/>
</dbReference>
<evidence type="ECO:0000256" key="11">
    <source>
        <dbReference type="PIRSR" id="PIRSR000350-2"/>
    </source>
</evidence>
<dbReference type="SUPFAM" id="SSF55424">
    <property type="entry name" value="FAD/NAD-linked reductases, dimerisation (C-terminal) domain"/>
    <property type="match status" value="1"/>
</dbReference>
<dbReference type="FunFam" id="3.30.390.30:FF:000001">
    <property type="entry name" value="Dihydrolipoyl dehydrogenase"/>
    <property type="match status" value="1"/>
</dbReference>
<feature type="binding site" evidence="12">
    <location>
        <position position="314"/>
    </location>
    <ligand>
        <name>FAD</name>
        <dbReference type="ChEBI" id="CHEBI:57692"/>
    </ligand>
</feature>
<evidence type="ECO:0000313" key="17">
    <source>
        <dbReference type="EMBL" id="RBQ02548.1"/>
    </source>
</evidence>
<feature type="binding site" evidence="12">
    <location>
        <position position="273"/>
    </location>
    <ligand>
        <name>NAD(+)</name>
        <dbReference type="ChEBI" id="CHEBI:57540"/>
    </ligand>
</feature>
<keyword evidence="5 12" id="KW-0274">FAD</keyword>
<evidence type="ECO:0000256" key="14">
    <source>
        <dbReference type="RuleBase" id="RU003692"/>
    </source>
</evidence>
<dbReference type="AlphaFoldDB" id="A0A366KM36"/>
<dbReference type="PRINTS" id="PR00411">
    <property type="entry name" value="PNDRDTASEI"/>
</dbReference>
<evidence type="ECO:0000256" key="6">
    <source>
        <dbReference type="ARBA" id="ARBA00023002"/>
    </source>
</evidence>
<dbReference type="InterPro" id="IPR016156">
    <property type="entry name" value="FAD/NAD-linked_Rdtase_dimer_sf"/>
</dbReference>
<reference evidence="17 18" key="1">
    <citation type="submission" date="2018-07" db="EMBL/GenBank/DDBJ databases">
        <title>A draft genome of a endophytic bacteria, a new species of Pedobacter.</title>
        <authorList>
            <person name="Zhang Z.D."/>
            <person name="Chen Z.J."/>
        </authorList>
    </citation>
    <scope>NUCLEOTIDE SEQUENCE [LARGE SCALE GENOMIC DNA]</scope>
    <source>
        <strain evidence="17 18">RS10</strain>
    </source>
</reference>
<keyword evidence="18" id="KW-1185">Reference proteome</keyword>
<evidence type="ECO:0000256" key="13">
    <source>
        <dbReference type="PIRSR" id="PIRSR000350-4"/>
    </source>
</evidence>
<dbReference type="Proteomes" id="UP000252081">
    <property type="component" value="Unassembled WGS sequence"/>
</dbReference>
<feature type="binding site" evidence="12">
    <location>
        <begin position="145"/>
        <end position="147"/>
    </location>
    <ligand>
        <name>FAD</name>
        <dbReference type="ChEBI" id="CHEBI:57692"/>
    </ligand>
</feature>
<comment type="similarity">
    <text evidence="1 14">Belongs to the class-I pyridine nucleotide-disulfide oxidoreductase family.</text>
</comment>
<comment type="catalytic activity">
    <reaction evidence="10 14">
        <text>N(6)-[(R)-dihydrolipoyl]-L-lysyl-[protein] + NAD(+) = N(6)-[(R)-lipoyl]-L-lysyl-[protein] + NADH + H(+)</text>
        <dbReference type="Rhea" id="RHEA:15045"/>
        <dbReference type="Rhea" id="RHEA-COMP:10474"/>
        <dbReference type="Rhea" id="RHEA-COMP:10475"/>
        <dbReference type="ChEBI" id="CHEBI:15378"/>
        <dbReference type="ChEBI" id="CHEBI:57540"/>
        <dbReference type="ChEBI" id="CHEBI:57945"/>
        <dbReference type="ChEBI" id="CHEBI:83099"/>
        <dbReference type="ChEBI" id="CHEBI:83100"/>
        <dbReference type="EC" id="1.8.1.4"/>
    </reaction>
</comment>
<comment type="cofactor">
    <cofactor evidence="12 14">
        <name>FAD</name>
        <dbReference type="ChEBI" id="CHEBI:57692"/>
    </cofactor>
    <text evidence="12 14">Binds 1 FAD per subunit.</text>
</comment>
<dbReference type="Pfam" id="PF07992">
    <property type="entry name" value="Pyr_redox_2"/>
    <property type="match status" value="1"/>
</dbReference>
<dbReference type="GO" id="GO:0005737">
    <property type="term" value="C:cytoplasm"/>
    <property type="evidence" value="ECO:0007669"/>
    <property type="project" value="UniProtKB-ARBA"/>
</dbReference>
<dbReference type="InterPro" id="IPR001100">
    <property type="entry name" value="Pyr_nuc-diS_OxRdtase"/>
</dbReference>
<sequence length="468" mass="50766">MDHQYDIIVIGSGPGGYASAIRAAQLGKKVALVEKYAGLGGTCTNVGCIPAKALLDSSEHYHQAKTEFTAHGIETGDLKLNFNQFIARKKEVIAQNNAGLNFLMRKNKITLYQGTGSFEDAKTLRVSNAKGENIILKTTDFIIATGSKPSSLPGIDIDKKRIISSTEAMDLPQLPKSMVIIGGGVIGIELASMFARLGTQITIIEYADSILPTMDRELGKTLQKSLGKLNITFKLNHRVQQVVNQGESVSASYLDDKQQLQTETAEYCLMAVGRKPYTLGLNLEKVGIKTDQGGRILVNERLQTSQPSIYAVGDVINGPMLAHKAEEDGKYVAELICGETAHLDYHLIPGVVYTWPEVASVGKTEEQLKSEGKPYNIGKFPFMASGRARASRDLDGFAKVLVDPTYGEILGVHIIGARAADLIAHATLGIRHEITAAAMNEMVYPHPTFSEVLKEAYLLATGQPSINY</sequence>
<dbReference type="InterPro" id="IPR050151">
    <property type="entry name" value="Class-I_Pyr_Nuc-Dis_Oxidored"/>
</dbReference>
<keyword evidence="12" id="KW-0547">Nucleotide-binding</keyword>
<feature type="binding site" evidence="12">
    <location>
        <position position="116"/>
    </location>
    <ligand>
        <name>FAD</name>
        <dbReference type="ChEBI" id="CHEBI:57692"/>
    </ligand>
</feature>
<dbReference type="EC" id="1.8.1.4" evidence="2 14"/>
<dbReference type="GO" id="GO:0006103">
    <property type="term" value="P:2-oxoglutarate metabolic process"/>
    <property type="evidence" value="ECO:0007669"/>
    <property type="project" value="TreeGrafter"/>
</dbReference>
<dbReference type="RefSeq" id="WP_113951862.1">
    <property type="nucleotide sequence ID" value="NZ_QNQU01000035.1"/>
</dbReference>
<dbReference type="EMBL" id="QNQU01000035">
    <property type="protein sequence ID" value="RBQ02548.1"/>
    <property type="molecule type" value="Genomic_DNA"/>
</dbReference>
<evidence type="ECO:0000256" key="9">
    <source>
        <dbReference type="ARBA" id="ARBA00023284"/>
    </source>
</evidence>
<dbReference type="GO" id="GO:0004148">
    <property type="term" value="F:dihydrolipoyl dehydrogenase (NADH) activity"/>
    <property type="evidence" value="ECO:0007669"/>
    <property type="project" value="UniProtKB-EC"/>
</dbReference>
<evidence type="ECO:0000259" key="16">
    <source>
        <dbReference type="Pfam" id="PF07992"/>
    </source>
</evidence>
<dbReference type="GO" id="GO:0050660">
    <property type="term" value="F:flavin adenine dinucleotide binding"/>
    <property type="evidence" value="ECO:0007669"/>
    <property type="project" value="InterPro"/>
</dbReference>
<evidence type="ECO:0000256" key="5">
    <source>
        <dbReference type="ARBA" id="ARBA00022827"/>
    </source>
</evidence>
<dbReference type="FunFam" id="3.50.50.60:FF:000001">
    <property type="entry name" value="Dihydrolipoyl dehydrogenase, mitochondrial"/>
    <property type="match status" value="1"/>
</dbReference>
<dbReference type="InterPro" id="IPR004099">
    <property type="entry name" value="Pyr_nucl-diS_OxRdtase_dimer"/>
</dbReference>
<comment type="miscellaneous">
    <text evidence="14">The active site is a redox-active disulfide bond.</text>
</comment>
<evidence type="ECO:0000256" key="3">
    <source>
        <dbReference type="ARBA" id="ARBA00016961"/>
    </source>
</evidence>
<keyword evidence="7 12" id="KW-0520">NAD</keyword>
<dbReference type="PIRSF" id="PIRSF000350">
    <property type="entry name" value="Mercury_reductase_MerA"/>
    <property type="match status" value="1"/>
</dbReference>
<evidence type="ECO:0000256" key="1">
    <source>
        <dbReference type="ARBA" id="ARBA00007532"/>
    </source>
</evidence>
<dbReference type="PANTHER" id="PTHR22912:SF151">
    <property type="entry name" value="DIHYDROLIPOYL DEHYDROGENASE, MITOCHONDRIAL"/>
    <property type="match status" value="1"/>
</dbReference>
<organism evidence="17 18">
    <name type="scientific">Pedobacter miscanthi</name>
    <dbReference type="NCBI Taxonomy" id="2259170"/>
    <lineage>
        <taxon>Bacteria</taxon>
        <taxon>Pseudomonadati</taxon>
        <taxon>Bacteroidota</taxon>
        <taxon>Sphingobacteriia</taxon>
        <taxon>Sphingobacteriales</taxon>
        <taxon>Sphingobacteriaceae</taxon>
        <taxon>Pedobacter</taxon>
    </lineage>
</organism>
<dbReference type="PRINTS" id="PR00368">
    <property type="entry name" value="FADPNR"/>
</dbReference>
<comment type="caution">
    <text evidence="17">The sequence shown here is derived from an EMBL/GenBank/DDBJ whole genome shotgun (WGS) entry which is preliminary data.</text>
</comment>
<evidence type="ECO:0000256" key="12">
    <source>
        <dbReference type="PIRSR" id="PIRSR000350-3"/>
    </source>
</evidence>
<protein>
    <recommendedName>
        <fullName evidence="3 14">Dihydrolipoyl dehydrogenase</fullName>
        <ecNumber evidence="2 14">1.8.1.4</ecNumber>
    </recommendedName>
</protein>
<dbReference type="OrthoDB" id="9800167at2"/>
<accession>A0A366KM36</accession>
<evidence type="ECO:0000256" key="2">
    <source>
        <dbReference type="ARBA" id="ARBA00012608"/>
    </source>
</evidence>
<dbReference type="Gene3D" id="3.50.50.60">
    <property type="entry name" value="FAD/NAD(P)-binding domain"/>
    <property type="match status" value="2"/>
</dbReference>